<dbReference type="AlphaFoldDB" id="A0A0F9APY8"/>
<sequence>VYTQDMLTDDTDEWQMSFIVNATGNEENFAPIVQNGRSVIPLTNKLVHRLTLRVQWIATSTADRVPPTIAKIELFGKPTESIQS</sequence>
<dbReference type="EMBL" id="LAZR01053550">
    <property type="protein sequence ID" value="KKK80504.1"/>
    <property type="molecule type" value="Genomic_DNA"/>
</dbReference>
<organism evidence="1">
    <name type="scientific">marine sediment metagenome</name>
    <dbReference type="NCBI Taxonomy" id="412755"/>
    <lineage>
        <taxon>unclassified sequences</taxon>
        <taxon>metagenomes</taxon>
        <taxon>ecological metagenomes</taxon>
    </lineage>
</organism>
<evidence type="ECO:0008006" key="2">
    <source>
        <dbReference type="Google" id="ProtNLM"/>
    </source>
</evidence>
<feature type="non-terminal residue" evidence="1">
    <location>
        <position position="1"/>
    </location>
</feature>
<name>A0A0F9APY8_9ZZZZ</name>
<proteinExistence type="predicted"/>
<protein>
    <recommendedName>
        <fullName evidence="2">F5/8 type C domain-containing protein</fullName>
    </recommendedName>
</protein>
<comment type="caution">
    <text evidence="1">The sequence shown here is derived from an EMBL/GenBank/DDBJ whole genome shotgun (WGS) entry which is preliminary data.</text>
</comment>
<evidence type="ECO:0000313" key="1">
    <source>
        <dbReference type="EMBL" id="KKK80504.1"/>
    </source>
</evidence>
<gene>
    <name evidence="1" type="ORF">LCGC14_2822810</name>
</gene>
<reference evidence="1" key="1">
    <citation type="journal article" date="2015" name="Nature">
        <title>Complex archaea that bridge the gap between prokaryotes and eukaryotes.</title>
        <authorList>
            <person name="Spang A."/>
            <person name="Saw J.H."/>
            <person name="Jorgensen S.L."/>
            <person name="Zaremba-Niedzwiedzka K."/>
            <person name="Martijn J."/>
            <person name="Lind A.E."/>
            <person name="van Eijk R."/>
            <person name="Schleper C."/>
            <person name="Guy L."/>
            <person name="Ettema T.J."/>
        </authorList>
    </citation>
    <scope>NUCLEOTIDE SEQUENCE</scope>
</reference>
<accession>A0A0F9APY8</accession>